<feature type="compositionally biased region" description="Polar residues" evidence="1">
    <location>
        <begin position="142"/>
        <end position="175"/>
    </location>
</feature>
<feature type="compositionally biased region" description="Low complexity" evidence="1">
    <location>
        <begin position="214"/>
        <end position="226"/>
    </location>
</feature>
<feature type="compositionally biased region" description="Polar residues" evidence="1">
    <location>
        <begin position="61"/>
        <end position="77"/>
    </location>
</feature>
<keyword evidence="3" id="KW-1185">Reference proteome</keyword>
<feature type="compositionally biased region" description="Low complexity" evidence="1">
    <location>
        <begin position="121"/>
        <end position="133"/>
    </location>
</feature>
<feature type="compositionally biased region" description="Polar residues" evidence="1">
    <location>
        <begin position="231"/>
        <end position="274"/>
    </location>
</feature>
<sequence>MKLKSMVTQSMVDRLILESICEFLLTIYSPNGEALQKAAVRTIQSRHYSEIAEHERKHRSNCQSPGSSQLNQFLSNQKHSEDGKRQSSKLQGLSFNLQTGSISGLTSVPGSEGHRPDSGSKFKGQGSSSRSRSPAMSHDSRSITIDLTKDPNSQLTSALSKRKSQLQPPTESQTEAAVAAILGSDPETKIDPLPAQTPIIPDSHDHKKRTTVLPSPSSNFERFSSSGARDPTTTRSDNASFSMTLGGSIGNISTQTLKPKDQATTFKPISTPRSPTFVERYQSIVAS</sequence>
<dbReference type="HOGENOM" id="CLU_971573_0_0_1"/>
<protein>
    <submittedName>
        <fullName evidence="2">Uncharacterized protein</fullName>
    </submittedName>
</protein>
<organism evidence="2 3">
    <name type="scientific">Ciona savignyi</name>
    <name type="common">Pacific transparent sea squirt</name>
    <dbReference type="NCBI Taxonomy" id="51511"/>
    <lineage>
        <taxon>Eukaryota</taxon>
        <taxon>Metazoa</taxon>
        <taxon>Chordata</taxon>
        <taxon>Tunicata</taxon>
        <taxon>Ascidiacea</taxon>
        <taxon>Phlebobranchia</taxon>
        <taxon>Cionidae</taxon>
        <taxon>Ciona</taxon>
    </lineage>
</organism>
<evidence type="ECO:0000313" key="2">
    <source>
        <dbReference type="Ensembl" id="ENSCSAVP00000003824.1"/>
    </source>
</evidence>
<feature type="region of interest" description="Disordered" evidence="1">
    <location>
        <begin position="101"/>
        <end position="274"/>
    </location>
</feature>
<dbReference type="Proteomes" id="UP000007875">
    <property type="component" value="Unassembled WGS sequence"/>
</dbReference>
<dbReference type="Ensembl" id="ENSCSAVT00000003881.1">
    <property type="protein sequence ID" value="ENSCSAVP00000003824.1"/>
    <property type="gene ID" value="ENSCSAVG00000002264.1"/>
</dbReference>
<reference evidence="2" key="3">
    <citation type="submission" date="2025-09" db="UniProtKB">
        <authorList>
            <consortium name="Ensembl"/>
        </authorList>
    </citation>
    <scope>IDENTIFICATION</scope>
</reference>
<accession>H2YES6</accession>
<reference evidence="3" key="1">
    <citation type="submission" date="2003-08" db="EMBL/GenBank/DDBJ databases">
        <authorList>
            <person name="Birren B."/>
            <person name="Nusbaum C."/>
            <person name="Abebe A."/>
            <person name="Abouelleil A."/>
            <person name="Adekoya E."/>
            <person name="Ait-zahra M."/>
            <person name="Allen N."/>
            <person name="Allen T."/>
            <person name="An P."/>
            <person name="Anderson M."/>
            <person name="Anderson S."/>
            <person name="Arachchi H."/>
            <person name="Armbruster J."/>
            <person name="Bachantsang P."/>
            <person name="Baldwin J."/>
            <person name="Barry A."/>
            <person name="Bayul T."/>
            <person name="Blitshsteyn B."/>
            <person name="Bloom T."/>
            <person name="Blye J."/>
            <person name="Boguslavskiy L."/>
            <person name="Borowsky M."/>
            <person name="Boukhgalter B."/>
            <person name="Brunache A."/>
            <person name="Butler J."/>
            <person name="Calixte N."/>
            <person name="Calvo S."/>
            <person name="Camarata J."/>
            <person name="Campo K."/>
            <person name="Chang J."/>
            <person name="Cheshatsang Y."/>
            <person name="Citroen M."/>
            <person name="Collymore A."/>
            <person name="Considine T."/>
            <person name="Cook A."/>
            <person name="Cooke P."/>
            <person name="Corum B."/>
            <person name="Cuomo C."/>
            <person name="David R."/>
            <person name="Dawoe T."/>
            <person name="Degray S."/>
            <person name="Dodge S."/>
            <person name="Dooley K."/>
            <person name="Dorje P."/>
            <person name="Dorjee K."/>
            <person name="Dorris L."/>
            <person name="Duffey N."/>
            <person name="Dupes A."/>
            <person name="Elkins T."/>
            <person name="Engels R."/>
            <person name="Erickson J."/>
            <person name="Farina A."/>
            <person name="Faro S."/>
            <person name="Ferreira P."/>
            <person name="Fischer H."/>
            <person name="Fitzgerald M."/>
            <person name="Foley K."/>
            <person name="Gage D."/>
            <person name="Galagan J."/>
            <person name="Gearin G."/>
            <person name="Gnerre S."/>
            <person name="Gnirke A."/>
            <person name="Goyette A."/>
            <person name="Graham J."/>
            <person name="Grandbois E."/>
            <person name="Gyaltsen K."/>
            <person name="Hafez N."/>
            <person name="Hagopian D."/>
            <person name="Hagos B."/>
            <person name="Hall J."/>
            <person name="Hatcher B."/>
            <person name="Heller A."/>
            <person name="Higgins H."/>
            <person name="Honan T."/>
            <person name="Horn A."/>
            <person name="Houde N."/>
            <person name="Hughes L."/>
            <person name="Hulme W."/>
            <person name="Husby E."/>
            <person name="Iliev I."/>
            <person name="Jaffe D."/>
            <person name="Jones C."/>
            <person name="Kamal M."/>
            <person name="Kamat A."/>
            <person name="Kamvysselis M."/>
            <person name="Karlsson E."/>
            <person name="Kells C."/>
            <person name="Kieu A."/>
            <person name="Kisner P."/>
            <person name="Kodira C."/>
            <person name="Kulbokas E."/>
            <person name="Labutti K."/>
            <person name="Lama D."/>
            <person name="Landers T."/>
            <person name="Leger J."/>
            <person name="Levine S."/>
            <person name="Lewis D."/>
            <person name="Lewis T."/>
            <person name="Lindblad-toh K."/>
            <person name="Liu X."/>
            <person name="Lokyitsang T."/>
            <person name="Lokyitsang Y."/>
            <person name="Lucien O."/>
            <person name="Lui A."/>
            <person name="Ma L.J."/>
            <person name="Mabbitt R."/>
            <person name="Macdonald J."/>
            <person name="Maclean C."/>
            <person name="Major J."/>
            <person name="Manning J."/>
            <person name="Marabella R."/>
            <person name="Maru K."/>
            <person name="Matthews C."/>
            <person name="Mauceli E."/>
            <person name="Mccarthy M."/>
            <person name="Mcdonough S."/>
            <person name="Mcghee T."/>
            <person name="Meldrim J."/>
            <person name="Meneus L."/>
            <person name="Mesirov J."/>
            <person name="Mihalev A."/>
            <person name="Mihova T."/>
            <person name="Mikkelsen T."/>
            <person name="Mlenga V."/>
            <person name="Moru K."/>
            <person name="Mozes J."/>
            <person name="Mulrain L."/>
            <person name="Munson G."/>
            <person name="Naylor J."/>
            <person name="Newes C."/>
            <person name="Nguyen C."/>
            <person name="Nguyen N."/>
            <person name="Nguyen T."/>
            <person name="Nicol R."/>
            <person name="Nielsen C."/>
            <person name="Nizzari M."/>
            <person name="Norbu C."/>
            <person name="Norbu N."/>
            <person name="O'donnell P."/>
            <person name="Okoawo O."/>
            <person name="O'leary S."/>
            <person name="Omotosho B."/>
            <person name="O'neill K."/>
            <person name="Osman S."/>
            <person name="Parker S."/>
            <person name="Perrin D."/>
            <person name="Phunkhang P."/>
            <person name="Piqani B."/>
            <person name="Purcell S."/>
            <person name="Rachupka T."/>
            <person name="Ramasamy U."/>
            <person name="Rameau R."/>
            <person name="Ray V."/>
            <person name="Raymond C."/>
            <person name="Retta R."/>
            <person name="Richardson S."/>
            <person name="Rise C."/>
            <person name="Rodriguez J."/>
            <person name="Rogers J."/>
            <person name="Rogov P."/>
            <person name="Rutman M."/>
            <person name="Schupbach R."/>
            <person name="Seaman C."/>
            <person name="Settipalli S."/>
            <person name="Sharpe T."/>
            <person name="Sheridan J."/>
            <person name="Sherpa N."/>
            <person name="Shi J."/>
            <person name="Smirnov S."/>
            <person name="Smith C."/>
            <person name="Sougnez C."/>
            <person name="Spencer B."/>
            <person name="Stalker J."/>
            <person name="Stange-thomann N."/>
            <person name="Stavropoulos S."/>
            <person name="Stetson K."/>
            <person name="Stone C."/>
            <person name="Stone S."/>
            <person name="Stubbs M."/>
            <person name="Talamas J."/>
            <person name="Tchuinga P."/>
            <person name="Tenzing P."/>
            <person name="Tesfaye S."/>
            <person name="Theodore J."/>
            <person name="Thoulutsang Y."/>
            <person name="Topham K."/>
            <person name="Towey S."/>
            <person name="Tsamla T."/>
            <person name="Tsomo N."/>
            <person name="Vallee D."/>
            <person name="Vassiliev H."/>
            <person name="Venkataraman V."/>
            <person name="Vinson J."/>
            <person name="Vo A."/>
            <person name="Wade C."/>
            <person name="Wang S."/>
            <person name="Wangchuk T."/>
            <person name="Wangdi T."/>
            <person name="Whittaker C."/>
            <person name="Wilkinson J."/>
            <person name="Wu Y."/>
            <person name="Wyman D."/>
            <person name="Yadav S."/>
            <person name="Yang S."/>
            <person name="Yang X."/>
            <person name="Yeager S."/>
            <person name="Yee E."/>
            <person name="Young G."/>
            <person name="Zainoun J."/>
            <person name="Zembeck L."/>
            <person name="Zimmer A."/>
            <person name="Zody M."/>
            <person name="Lander E."/>
        </authorList>
    </citation>
    <scope>NUCLEOTIDE SEQUENCE [LARGE SCALE GENOMIC DNA]</scope>
</reference>
<evidence type="ECO:0000256" key="1">
    <source>
        <dbReference type="SAM" id="MobiDB-lite"/>
    </source>
</evidence>
<name>H2YES6_CIOSA</name>
<proteinExistence type="predicted"/>
<dbReference type="AlphaFoldDB" id="H2YES6"/>
<dbReference type="InParanoid" id="H2YES6"/>
<reference evidence="2" key="2">
    <citation type="submission" date="2025-08" db="UniProtKB">
        <authorList>
            <consortium name="Ensembl"/>
        </authorList>
    </citation>
    <scope>IDENTIFICATION</scope>
</reference>
<feature type="region of interest" description="Disordered" evidence="1">
    <location>
        <begin position="51"/>
        <end position="88"/>
    </location>
</feature>
<evidence type="ECO:0000313" key="3">
    <source>
        <dbReference type="Proteomes" id="UP000007875"/>
    </source>
</evidence>